<dbReference type="EMBL" id="KK100478">
    <property type="protein sequence ID" value="KIZ05633.1"/>
    <property type="molecule type" value="Genomic_DNA"/>
</dbReference>
<feature type="compositionally biased region" description="Polar residues" evidence="1">
    <location>
        <begin position="1"/>
        <end position="14"/>
    </location>
</feature>
<evidence type="ECO:0000256" key="1">
    <source>
        <dbReference type="SAM" id="MobiDB-lite"/>
    </source>
</evidence>
<feature type="compositionally biased region" description="Low complexity" evidence="1">
    <location>
        <begin position="108"/>
        <end position="121"/>
    </location>
</feature>
<dbReference type="GeneID" id="25735196"/>
<proteinExistence type="predicted"/>
<feature type="region of interest" description="Disordered" evidence="1">
    <location>
        <begin position="1"/>
        <end position="21"/>
    </location>
</feature>
<feature type="region of interest" description="Disordered" evidence="1">
    <location>
        <begin position="87"/>
        <end position="159"/>
    </location>
</feature>
<name>A0A0D2K5H8_9CHLO</name>
<feature type="compositionally biased region" description="Basic and acidic residues" evidence="1">
    <location>
        <begin position="93"/>
        <end position="105"/>
    </location>
</feature>
<sequence>MEQHEQQQPLSAGQGSAEISDIAPKKGWATILKGAAGTATSVEPGAPSAAKANVDKELGSIASAKATLSAAALGESAVVGCGKAPYTSQQITEKQDIKDPSDHGGSETGTASGAAGTSSGRDGIGGGGGAIDVAGEGGSDGPNGDSKETPKQSKPAWKK</sequence>
<feature type="compositionally biased region" description="Gly residues" evidence="1">
    <location>
        <begin position="122"/>
        <end position="141"/>
    </location>
</feature>
<accession>A0A0D2K5H8</accession>
<evidence type="ECO:0000313" key="2">
    <source>
        <dbReference type="EMBL" id="KIZ05633.1"/>
    </source>
</evidence>
<dbReference type="KEGG" id="mng:MNEG_2318"/>
<dbReference type="AlphaFoldDB" id="A0A0D2K5H8"/>
<gene>
    <name evidence="2" type="ORF">MNEG_2318</name>
</gene>
<evidence type="ECO:0000313" key="3">
    <source>
        <dbReference type="Proteomes" id="UP000054498"/>
    </source>
</evidence>
<feature type="non-terminal residue" evidence="2">
    <location>
        <position position="159"/>
    </location>
</feature>
<dbReference type="Proteomes" id="UP000054498">
    <property type="component" value="Unassembled WGS sequence"/>
</dbReference>
<reference evidence="2 3" key="1">
    <citation type="journal article" date="2013" name="BMC Genomics">
        <title>Reconstruction of the lipid metabolism for the microalga Monoraphidium neglectum from its genome sequence reveals characteristics suitable for biofuel production.</title>
        <authorList>
            <person name="Bogen C."/>
            <person name="Al-Dilaimi A."/>
            <person name="Albersmeier A."/>
            <person name="Wichmann J."/>
            <person name="Grundmann M."/>
            <person name="Rupp O."/>
            <person name="Lauersen K.J."/>
            <person name="Blifernez-Klassen O."/>
            <person name="Kalinowski J."/>
            <person name="Goesmann A."/>
            <person name="Mussgnug J.H."/>
            <person name="Kruse O."/>
        </authorList>
    </citation>
    <scope>NUCLEOTIDE SEQUENCE [LARGE SCALE GENOMIC DNA]</scope>
    <source>
        <strain evidence="2 3">SAG 48.87</strain>
    </source>
</reference>
<organism evidence="2 3">
    <name type="scientific">Monoraphidium neglectum</name>
    <dbReference type="NCBI Taxonomy" id="145388"/>
    <lineage>
        <taxon>Eukaryota</taxon>
        <taxon>Viridiplantae</taxon>
        <taxon>Chlorophyta</taxon>
        <taxon>core chlorophytes</taxon>
        <taxon>Chlorophyceae</taxon>
        <taxon>CS clade</taxon>
        <taxon>Sphaeropleales</taxon>
        <taxon>Selenastraceae</taxon>
        <taxon>Monoraphidium</taxon>
    </lineage>
</organism>
<dbReference type="RefSeq" id="XP_013904652.1">
    <property type="nucleotide sequence ID" value="XM_014049198.1"/>
</dbReference>
<protein>
    <submittedName>
        <fullName evidence="2">Uncharacterized protein</fullName>
    </submittedName>
</protein>
<keyword evidence="3" id="KW-1185">Reference proteome</keyword>